<dbReference type="Proteomes" id="UP000032431">
    <property type="component" value="Chromosome I"/>
</dbReference>
<dbReference type="InterPro" id="IPR001667">
    <property type="entry name" value="DDH_dom"/>
</dbReference>
<keyword evidence="4" id="KW-1185">Reference proteome</keyword>
<dbReference type="Gene3D" id="3.10.310.30">
    <property type="match status" value="1"/>
</dbReference>
<dbReference type="InterPro" id="IPR051319">
    <property type="entry name" value="Oligoribo/pAp-PDE_c-di-AMP_PDE"/>
</dbReference>
<dbReference type="GO" id="GO:0003676">
    <property type="term" value="F:nucleic acid binding"/>
    <property type="evidence" value="ECO:0007669"/>
    <property type="project" value="InterPro"/>
</dbReference>
<dbReference type="PATRIC" id="fig|29343.3.peg.2186"/>
<dbReference type="Pfam" id="PF02272">
    <property type="entry name" value="DHHA1"/>
    <property type="match status" value="1"/>
</dbReference>
<dbReference type="KEGG" id="ccel:CCDG5_2072"/>
<evidence type="ECO:0000259" key="2">
    <source>
        <dbReference type="Pfam" id="PF02272"/>
    </source>
</evidence>
<dbReference type="PANTHER" id="PTHR47618:SF1">
    <property type="entry name" value="BIFUNCTIONAL OLIGORIBONUCLEASE AND PAP PHOSPHATASE NRNA"/>
    <property type="match status" value="1"/>
</dbReference>
<feature type="domain" description="DDH" evidence="1">
    <location>
        <begin position="26"/>
        <end position="160"/>
    </location>
</feature>
<gene>
    <name evidence="3" type="ORF">CCDG5_2072</name>
</gene>
<proteinExistence type="predicted"/>
<dbReference type="InterPro" id="IPR038763">
    <property type="entry name" value="DHH_sf"/>
</dbReference>
<dbReference type="Pfam" id="PF01368">
    <property type="entry name" value="DHH"/>
    <property type="match status" value="1"/>
</dbReference>
<dbReference type="SUPFAM" id="SSF64182">
    <property type="entry name" value="DHH phosphoesterases"/>
    <property type="match status" value="1"/>
</dbReference>
<dbReference type="EMBL" id="LM995447">
    <property type="protein sequence ID" value="CDZ25152.1"/>
    <property type="molecule type" value="Genomic_DNA"/>
</dbReference>
<evidence type="ECO:0000313" key="3">
    <source>
        <dbReference type="EMBL" id="CDZ25152.1"/>
    </source>
</evidence>
<name>A0A078KRL7_9FIRM</name>
<organism evidence="3 4">
    <name type="scientific">[Clostridium] cellulosi</name>
    <dbReference type="NCBI Taxonomy" id="29343"/>
    <lineage>
        <taxon>Bacteria</taxon>
        <taxon>Bacillati</taxon>
        <taxon>Bacillota</taxon>
        <taxon>Clostridia</taxon>
        <taxon>Eubacteriales</taxon>
        <taxon>Oscillospiraceae</taxon>
        <taxon>Oscillospiraceae incertae sedis</taxon>
    </lineage>
</organism>
<dbReference type="Gene3D" id="3.90.1640.10">
    <property type="entry name" value="inorganic pyrophosphatase (n-terminal core)"/>
    <property type="match status" value="1"/>
</dbReference>
<feature type="domain" description="DHHA1" evidence="2">
    <location>
        <begin position="237"/>
        <end position="324"/>
    </location>
</feature>
<sequence length="332" mass="35512">MPGTVNELERNAALQKAAEILKSADNILILTHKSPDGDTIGSAFGLCRALLKLGKKAKVICNDEFPKKFSYIFEGLESFDFEPGLIVASDVASTELMGEQLAPFSDKVGLCIDHHPSNGKYAAFTVLDPTAAATCEIMADIIPLLEVEYDKDIANCIYTGLATDTGCFRYSNTTSKTLRTAAAMVDYGADIATINKKLFETTSRARLELERMVLDTIEYYFDGRAAVITITNEMEEKTGVSDSDTDGLPSLPARIEGVEAGITLKEKKDGSYKISLRTGRTLNASKICATLGGGGHAAAAGCRVEGTLEEAKKAILDAVGEELAKIEGEGTT</sequence>
<reference evidence="4" key="1">
    <citation type="submission" date="2014-07" db="EMBL/GenBank/DDBJ databases">
        <authorList>
            <person name="Wibberg D."/>
        </authorList>
    </citation>
    <scope>NUCLEOTIDE SEQUENCE [LARGE SCALE GENOMIC DNA]</scope>
    <source>
        <strain evidence="4">DG5</strain>
    </source>
</reference>
<evidence type="ECO:0000259" key="1">
    <source>
        <dbReference type="Pfam" id="PF01368"/>
    </source>
</evidence>
<dbReference type="HOGENOM" id="CLU_039720_0_0_9"/>
<dbReference type="OrthoDB" id="9803668at2"/>
<dbReference type="AlphaFoldDB" id="A0A078KRL7"/>
<accession>A0A078KRL7</accession>
<dbReference type="InterPro" id="IPR003156">
    <property type="entry name" value="DHHA1_dom"/>
</dbReference>
<protein>
    <submittedName>
        <fullName evidence="3">Phosphoesterase RecJ domain-containing protein</fullName>
    </submittedName>
</protein>
<dbReference type="PANTHER" id="PTHR47618">
    <property type="entry name" value="BIFUNCTIONAL OLIGORIBONUCLEASE AND PAP PHOSPHATASE NRNA"/>
    <property type="match status" value="1"/>
</dbReference>
<dbReference type="STRING" id="29343.CCDG5_2072"/>
<evidence type="ECO:0000313" key="4">
    <source>
        <dbReference type="Proteomes" id="UP000032431"/>
    </source>
</evidence>